<evidence type="ECO:0000256" key="2">
    <source>
        <dbReference type="ARBA" id="ARBA00009320"/>
    </source>
</evidence>
<evidence type="ECO:0000256" key="6">
    <source>
        <dbReference type="PIRSR" id="PIRSR006468-1"/>
    </source>
</evidence>
<dbReference type="PANTHER" id="PTHR42825">
    <property type="entry name" value="AMINO ACID AMINOTRANSFERASE"/>
    <property type="match status" value="1"/>
</dbReference>
<dbReference type="Gene3D" id="3.30.470.10">
    <property type="match status" value="1"/>
</dbReference>
<dbReference type="PANTHER" id="PTHR42825:SF7">
    <property type="entry name" value="BRANCHED-CHAIN-AMINO-ACID AMINOTRANSFERASE"/>
    <property type="match status" value="1"/>
</dbReference>
<comment type="similarity">
    <text evidence="2">Belongs to the class-IV pyridoxal-phosphate-dependent aminotransferase family.</text>
</comment>
<comment type="cofactor">
    <cofactor evidence="1">
        <name>pyridoxal 5'-phosphate</name>
        <dbReference type="ChEBI" id="CHEBI:597326"/>
    </cofactor>
</comment>
<dbReference type="InterPro" id="IPR005786">
    <property type="entry name" value="B_amino_transII"/>
</dbReference>
<reference evidence="7 8" key="1">
    <citation type="submission" date="2020-07" db="EMBL/GenBank/DDBJ databases">
        <title>Sequencing the genomes of 1000 actinobacteria strains.</title>
        <authorList>
            <person name="Klenk H.-P."/>
        </authorList>
    </citation>
    <scope>NUCLEOTIDE SEQUENCE [LARGE SCALE GENOMIC DNA]</scope>
    <source>
        <strain evidence="7 8">DSM 100723</strain>
    </source>
</reference>
<dbReference type="Gene3D" id="3.20.10.10">
    <property type="entry name" value="D-amino Acid Aminotransferase, subunit A, domain 2"/>
    <property type="match status" value="1"/>
</dbReference>
<dbReference type="SUPFAM" id="SSF56752">
    <property type="entry name" value="D-aminoacid aminotransferase-like PLP-dependent enzymes"/>
    <property type="match status" value="1"/>
</dbReference>
<protein>
    <submittedName>
        <fullName evidence="7">Branched-chain amino acid aminotransferase</fullName>
        <ecNumber evidence="7">2.6.1.42</ecNumber>
    </submittedName>
</protein>
<dbReference type="RefSeq" id="WP_182559171.1">
    <property type="nucleotide sequence ID" value="NZ_JACGWT010000002.1"/>
</dbReference>
<dbReference type="InterPro" id="IPR036038">
    <property type="entry name" value="Aminotransferase-like"/>
</dbReference>
<evidence type="ECO:0000313" key="7">
    <source>
        <dbReference type="EMBL" id="MBA8793571.1"/>
    </source>
</evidence>
<dbReference type="EC" id="2.6.1.42" evidence="7"/>
<keyword evidence="4 7" id="KW-0808">Transferase</keyword>
<dbReference type="InterPro" id="IPR043132">
    <property type="entry name" value="BCAT-like_C"/>
</dbReference>
<keyword evidence="3 7" id="KW-0032">Aminotransferase</keyword>
<evidence type="ECO:0000313" key="8">
    <source>
        <dbReference type="Proteomes" id="UP000523079"/>
    </source>
</evidence>
<organism evidence="7 8">
    <name type="scientific">Microlunatus kandeliicorticis</name>
    <dbReference type="NCBI Taxonomy" id="1759536"/>
    <lineage>
        <taxon>Bacteria</taxon>
        <taxon>Bacillati</taxon>
        <taxon>Actinomycetota</taxon>
        <taxon>Actinomycetes</taxon>
        <taxon>Propionibacteriales</taxon>
        <taxon>Propionibacteriaceae</taxon>
        <taxon>Microlunatus</taxon>
    </lineage>
</organism>
<dbReference type="InterPro" id="IPR043131">
    <property type="entry name" value="BCAT-like_N"/>
</dbReference>
<dbReference type="Proteomes" id="UP000523079">
    <property type="component" value="Unassembled WGS sequence"/>
</dbReference>
<accession>A0A7W3IQU4</accession>
<evidence type="ECO:0000256" key="3">
    <source>
        <dbReference type="ARBA" id="ARBA00022576"/>
    </source>
</evidence>
<keyword evidence="5" id="KW-0663">Pyridoxal phosphate</keyword>
<evidence type="ECO:0000256" key="4">
    <source>
        <dbReference type="ARBA" id="ARBA00022679"/>
    </source>
</evidence>
<dbReference type="PIRSF" id="PIRSF006468">
    <property type="entry name" value="BCAT1"/>
    <property type="match status" value="1"/>
</dbReference>
<dbReference type="Pfam" id="PF01063">
    <property type="entry name" value="Aminotran_4"/>
    <property type="match status" value="1"/>
</dbReference>
<dbReference type="InterPro" id="IPR001544">
    <property type="entry name" value="Aminotrans_IV"/>
</dbReference>
<gene>
    <name evidence="7" type="ORF">FHX74_001176</name>
</gene>
<sequence length="360" mass="37597">MTVDEDQTARPAAASPELEGRLGFGAVFTRHVVAARYADGGWSGATLQPFEAISLSPASMVLHYGQAIFEGLKAFRAADGSALIFRAADCARRFRRSAARMGMPELPEDVFVEAVRAVVAEDVDQVPSAPGCSLYVRPVMFAAEPSLAVRASTEYVFLVVASPVDSFFAAGRTMIDVFAMRELIRAARGGTGDVKCAGNYAAAMVAKSAAVAQGYDEVLWLDAVEHRYVEEFGAMNCFAVTGRPDDGTATLVTPPLAGTILPGHTRATVLTLAARRGIPVVERPLALDELTDPDGSVTEVFAAGTAAGIAPVRTVGGSEGVLRKLGDEPGPVTAALAADYAAVVRGAAPAEDGWLIRVPG</sequence>
<keyword evidence="8" id="KW-1185">Reference proteome</keyword>
<dbReference type="NCBIfam" id="NF009897">
    <property type="entry name" value="PRK13357.1"/>
    <property type="match status" value="1"/>
</dbReference>
<dbReference type="GO" id="GO:0009081">
    <property type="term" value="P:branched-chain amino acid metabolic process"/>
    <property type="evidence" value="ECO:0007669"/>
    <property type="project" value="InterPro"/>
</dbReference>
<comment type="caution">
    <text evidence="7">The sequence shown here is derived from an EMBL/GenBank/DDBJ whole genome shotgun (WGS) entry which is preliminary data.</text>
</comment>
<dbReference type="NCBIfam" id="TIGR01123">
    <property type="entry name" value="ilvE_II"/>
    <property type="match status" value="1"/>
</dbReference>
<name>A0A7W3IQU4_9ACTN</name>
<dbReference type="AlphaFoldDB" id="A0A7W3IQU4"/>
<evidence type="ECO:0000256" key="1">
    <source>
        <dbReference type="ARBA" id="ARBA00001933"/>
    </source>
</evidence>
<evidence type="ECO:0000256" key="5">
    <source>
        <dbReference type="ARBA" id="ARBA00022898"/>
    </source>
</evidence>
<proteinExistence type="inferred from homology"/>
<feature type="modified residue" description="N6-(pyridoxal phosphate)lysine" evidence="6">
    <location>
        <position position="195"/>
    </location>
</feature>
<dbReference type="EMBL" id="JACGWT010000002">
    <property type="protein sequence ID" value="MBA8793571.1"/>
    <property type="molecule type" value="Genomic_DNA"/>
</dbReference>
<dbReference type="GO" id="GO:0004084">
    <property type="term" value="F:branched-chain-amino-acid transaminase activity"/>
    <property type="evidence" value="ECO:0007669"/>
    <property type="project" value="UniProtKB-EC"/>
</dbReference>